<keyword evidence="13" id="KW-0003">3Fe-4S</keyword>
<evidence type="ECO:0000313" key="16">
    <source>
        <dbReference type="EMBL" id="MFN2975937.1"/>
    </source>
</evidence>
<evidence type="ECO:0000313" key="17">
    <source>
        <dbReference type="Proteomes" id="UP001634747"/>
    </source>
</evidence>
<dbReference type="PANTHER" id="PTHR11938:SF133">
    <property type="entry name" value="GLUTAMATE SYNTHASE (NADH)"/>
    <property type="match status" value="1"/>
</dbReference>
<evidence type="ECO:0000256" key="12">
    <source>
        <dbReference type="ARBA" id="ARBA00023164"/>
    </source>
</evidence>
<dbReference type="Gene3D" id="3.20.20.70">
    <property type="entry name" value="Aldolase class I"/>
    <property type="match status" value="2"/>
</dbReference>
<dbReference type="InterPro" id="IPR036485">
    <property type="entry name" value="Glu_synth_asu_C_sf"/>
</dbReference>
<dbReference type="EMBL" id="JBJYXY010000001">
    <property type="protein sequence ID" value="MFN2975937.1"/>
    <property type="molecule type" value="Genomic_DNA"/>
</dbReference>
<evidence type="ECO:0000256" key="4">
    <source>
        <dbReference type="ARBA" id="ARBA00022605"/>
    </source>
</evidence>
<dbReference type="InterPro" id="IPR002932">
    <property type="entry name" value="Glu_synthdom"/>
</dbReference>
<dbReference type="PROSITE" id="PS51278">
    <property type="entry name" value="GATASE_TYPE_2"/>
    <property type="match status" value="1"/>
</dbReference>
<comment type="cofactor">
    <cofactor evidence="1">
        <name>FMN</name>
        <dbReference type="ChEBI" id="CHEBI:58210"/>
    </cofactor>
</comment>
<comment type="cofactor">
    <cofactor evidence="2">
        <name>[3Fe-4S] cluster</name>
        <dbReference type="ChEBI" id="CHEBI:21137"/>
    </cofactor>
</comment>
<dbReference type="InterPro" id="IPR029055">
    <property type="entry name" value="Ntn_hydrolases_N"/>
</dbReference>
<keyword evidence="6" id="KW-0288">FMN</keyword>
<keyword evidence="17" id="KW-1185">Reference proteome</keyword>
<keyword evidence="11" id="KW-0411">Iron-sulfur</keyword>
<evidence type="ECO:0000256" key="14">
    <source>
        <dbReference type="ARBA" id="ARBA00029440"/>
    </source>
</evidence>
<keyword evidence="7" id="KW-0479">Metal-binding</keyword>
<accession>A0ABW9KLJ8</accession>
<dbReference type="InterPro" id="IPR017932">
    <property type="entry name" value="GATase_2_dom"/>
</dbReference>
<keyword evidence="12" id="KW-0314">Glutamate biosynthesis</keyword>
<dbReference type="InterPro" id="IPR006982">
    <property type="entry name" value="Glu_synth_centr_N"/>
</dbReference>
<evidence type="ECO:0000259" key="15">
    <source>
        <dbReference type="PROSITE" id="PS51278"/>
    </source>
</evidence>
<gene>
    <name evidence="16" type="ORF">ACK2TP_09195</name>
</gene>
<feature type="domain" description="Glutamine amidotransferase type-2" evidence="15">
    <location>
        <begin position="29"/>
        <end position="404"/>
    </location>
</feature>
<reference evidence="16 17" key="1">
    <citation type="submission" date="2024-12" db="EMBL/GenBank/DDBJ databases">
        <authorList>
            <person name="Lee Y."/>
        </authorList>
    </citation>
    <scope>NUCLEOTIDE SEQUENCE [LARGE SCALE GENOMIC DNA]</scope>
    <source>
        <strain evidence="16 17">03SUJ4</strain>
    </source>
</reference>
<dbReference type="SUPFAM" id="SSF51395">
    <property type="entry name" value="FMN-linked oxidoreductases"/>
    <property type="match status" value="1"/>
</dbReference>
<dbReference type="Gene3D" id="2.160.20.60">
    <property type="entry name" value="Glutamate synthase, alpha subunit, C-terminal domain"/>
    <property type="match status" value="1"/>
</dbReference>
<evidence type="ECO:0000256" key="10">
    <source>
        <dbReference type="ARBA" id="ARBA00023004"/>
    </source>
</evidence>
<dbReference type="Pfam" id="PF01493">
    <property type="entry name" value="GXGXG"/>
    <property type="match status" value="1"/>
</dbReference>
<comment type="pathway">
    <text evidence="14">Amino-acid biosynthesis.</text>
</comment>
<dbReference type="PANTHER" id="PTHR11938">
    <property type="entry name" value="FAD NADPH DEHYDROGENASE/OXIDOREDUCTASE"/>
    <property type="match status" value="1"/>
</dbReference>
<dbReference type="Pfam" id="PF01645">
    <property type="entry name" value="Glu_synthase"/>
    <property type="match status" value="1"/>
</dbReference>
<evidence type="ECO:0000256" key="1">
    <source>
        <dbReference type="ARBA" id="ARBA00001917"/>
    </source>
</evidence>
<dbReference type="InterPro" id="IPR013785">
    <property type="entry name" value="Aldolase_TIM"/>
</dbReference>
<dbReference type="Pfam" id="PF00310">
    <property type="entry name" value="GATase_2"/>
    <property type="match status" value="1"/>
</dbReference>
<keyword evidence="9" id="KW-0560">Oxidoreductase</keyword>
<proteinExistence type="inferred from homology"/>
<keyword evidence="8" id="KW-0315">Glutamine amidotransferase</keyword>
<protein>
    <submittedName>
        <fullName evidence="16">Glutamate synthase-related protein</fullName>
    </submittedName>
</protein>
<keyword evidence="5" id="KW-0285">Flavoprotein</keyword>
<evidence type="ECO:0000256" key="9">
    <source>
        <dbReference type="ARBA" id="ARBA00023002"/>
    </source>
</evidence>
<dbReference type="Proteomes" id="UP001634747">
    <property type="component" value="Unassembled WGS sequence"/>
</dbReference>
<dbReference type="Gene3D" id="3.60.20.10">
    <property type="entry name" value="Glutamine Phosphoribosylpyrophosphate, subunit 1, domain 1"/>
    <property type="match status" value="1"/>
</dbReference>
<evidence type="ECO:0000256" key="8">
    <source>
        <dbReference type="ARBA" id="ARBA00022962"/>
    </source>
</evidence>
<organism evidence="16 17">
    <name type="scientific">Terriglobus aquaticus</name>
    <dbReference type="NCBI Taxonomy" id="940139"/>
    <lineage>
        <taxon>Bacteria</taxon>
        <taxon>Pseudomonadati</taxon>
        <taxon>Acidobacteriota</taxon>
        <taxon>Terriglobia</taxon>
        <taxon>Terriglobales</taxon>
        <taxon>Acidobacteriaceae</taxon>
        <taxon>Terriglobus</taxon>
    </lineage>
</organism>
<evidence type="ECO:0000256" key="13">
    <source>
        <dbReference type="ARBA" id="ARBA00023291"/>
    </source>
</evidence>
<dbReference type="SUPFAM" id="SSF69336">
    <property type="entry name" value="Alpha subunit of glutamate synthase, C-terminal domain"/>
    <property type="match status" value="1"/>
</dbReference>
<evidence type="ECO:0000256" key="7">
    <source>
        <dbReference type="ARBA" id="ARBA00022723"/>
    </source>
</evidence>
<keyword evidence="4" id="KW-0028">Amino-acid biosynthesis</keyword>
<dbReference type="CDD" id="cd02808">
    <property type="entry name" value="GltS_FMN"/>
    <property type="match status" value="1"/>
</dbReference>
<keyword evidence="10" id="KW-0408">Iron</keyword>
<comment type="caution">
    <text evidence="16">The sequence shown here is derived from an EMBL/GenBank/DDBJ whole genome shotgun (WGS) entry which is preliminary data.</text>
</comment>
<evidence type="ECO:0000256" key="11">
    <source>
        <dbReference type="ARBA" id="ARBA00023014"/>
    </source>
</evidence>
<evidence type="ECO:0000256" key="2">
    <source>
        <dbReference type="ARBA" id="ARBA00001927"/>
    </source>
</evidence>
<evidence type="ECO:0000256" key="3">
    <source>
        <dbReference type="ARBA" id="ARBA00009716"/>
    </source>
</evidence>
<dbReference type="SUPFAM" id="SSF56235">
    <property type="entry name" value="N-terminal nucleophile aminohydrolases (Ntn hydrolases)"/>
    <property type="match status" value="1"/>
</dbReference>
<comment type="similarity">
    <text evidence="3">Belongs to the glutamate synthase family.</text>
</comment>
<dbReference type="RefSeq" id="WP_263412557.1">
    <property type="nucleotide sequence ID" value="NZ_BAABBH010000001.1"/>
</dbReference>
<dbReference type="CDD" id="cd00713">
    <property type="entry name" value="GltS"/>
    <property type="match status" value="1"/>
</dbReference>
<sequence length="1514" mass="162355">MAASFSVRRQADSRVTPSLLDPRFERDSCGVGFVASRSNQPSHEILSKALTALARLAHRGAVAADGKSSDGVGVTAAVPRQLLLDSTGLALDAALPLGVAVCMFPHDSAEADAAMLEHCVTEQGLRVCGWREVPVNPGVLGEIALGSMPVLRHLLVTDESGDAIEATERRLYLARKAYERRFEAGETHGYVASLSARTIVYKSLCLGRTLSEFYPDLADERFTTSFALFHQRYATNTTPAWHRAQPGRMLAHNGEINTVWGNRARMEARYSTLPQECQPILTTDGTDSTSLDETVELLTRNGRNIAEAVRILLPPAVTERRSAFLEYHRDTAEPWDGPAALGFTDGRYVGAALDRNGLRPSRYAFTADGLVVAGSEAGLVDLDPEQVIHSGRLGPGQMLVVDLEAQQVYENKALLDLFDTDPVYAALLDERTIEAQWVDLPPTDIAAVQRAQSNFGYTKEDVRMVLQPMFAEGKDAVWSMGDDTPLAYLARSPRPLYSYFRQRFAQVTNPAIDPLREAIVVSLHTRLGPWSHLLDRHAALPGISLRSPFLSVGKLHALRQGKYPHNDTLRLRELKCVFSKDFSLATGVEALCANAIELVRNGCELLLISDRHASADELPIPMAIAVSVVHHALVKAGLRTHTGIAAEAGDVRDVHHAAVLIGYGAGVVCPWLALETARASAPEGTNPNEPEIRMLKAFDAGLAKIMSKMGISVVDSYRGAYQFDILGLSREVVERCFPQTPAPLGGIGLHDIEDAIRHQWGAQPRVDAKGLADLPDYGWVKFRRADEAEPHAWAPGHVKALQSVVGTARNVPLPANPAEQFRVFSSEMQSNGATTLRDLLEIRPAGPEIAIEKMPAPNAFFSRFAASAMSLGSLSPEAHSTITIAMNMLGGKSNTGEGGEDSDVYRPHPGNRRVPMPGEPAAFVDRPAPKGSEGGVAIAEPMVEAPAVHTHLNNKIKQVASGRFGVTAEYLAHAEEIEIKVAQGAKPGEGGQLPGHKVSGLIARLRHAQQGVPLISPPPHHDIYSIEDLAELIHDLKRVNKRAAVGVKLVSSCGVGTVAAGVAKAYADYIVIAGNTGGTGAAALSSIKYAGNPWELGLAEAQQTLRQNGMRGRVRLRTDGGLSTARDVLIAALLGADEYAFGTAVLVVLGCDMARQCHLNTCPTGIATQRPELRARFRGRPEHVVRFFEQLAADLQQTLARYGLPSLEDAIGRVDLLEQVRHDAGLDLRPMLADVGDGPRRWADVRNDRPERQAALDDAWIEPAVRAATLGEPFRASGHIANRDRAVGARIAGELAVVQAAAESPLPTPDIRIDLEGTAGQSFGAFITPGMHLALEGQANDFVGKGLSGGTISIRARGLAAQDSSGFVILGNVSLYGATGGKLFAAGRAGERFAVRNSGATAVVEGVGDHGCEYMTGGTVVVLGPVGLNFGAGMTGGTAWVNDIDGSLLGKDRFHADFLSPTRFADTSTEAQNNLRQLLEEHQAETGSSCAASLLARWDELAQHFVCFTPVPQA</sequence>
<evidence type="ECO:0000256" key="6">
    <source>
        <dbReference type="ARBA" id="ARBA00022643"/>
    </source>
</evidence>
<evidence type="ECO:0000256" key="5">
    <source>
        <dbReference type="ARBA" id="ARBA00022630"/>
    </source>
</evidence>
<dbReference type="Pfam" id="PF04898">
    <property type="entry name" value="Glu_syn_central"/>
    <property type="match status" value="1"/>
</dbReference>
<name>A0ABW9KLJ8_9BACT</name>
<dbReference type="InterPro" id="IPR050711">
    <property type="entry name" value="ET-N_metabolism_enzyme"/>
</dbReference>
<dbReference type="InterPro" id="IPR002489">
    <property type="entry name" value="Glu_synth_asu_C"/>
</dbReference>